<proteinExistence type="predicted"/>
<accession>A0A3M7QL42</accession>
<reference evidence="1 2" key="1">
    <citation type="journal article" date="2018" name="Sci. Rep.">
        <title>Genomic signatures of local adaptation to the degree of environmental predictability in rotifers.</title>
        <authorList>
            <person name="Franch-Gras L."/>
            <person name="Hahn C."/>
            <person name="Garcia-Roger E.M."/>
            <person name="Carmona M.J."/>
            <person name="Serra M."/>
            <person name="Gomez A."/>
        </authorList>
    </citation>
    <scope>NUCLEOTIDE SEQUENCE [LARGE SCALE GENOMIC DNA]</scope>
    <source>
        <strain evidence="1">HYR1</strain>
    </source>
</reference>
<dbReference type="Proteomes" id="UP000276133">
    <property type="component" value="Unassembled WGS sequence"/>
</dbReference>
<sequence length="167" mass="19030">MASYLLWYPWLFGAGAKAAPRYETTSGPISPLVSSFGHLISTSNRFILLGLNRIIMISLSYFSTDSIPSNRLLSRSGLVRAMPKIFHYIFMRFLTRANSRLATRFRQINVFLLGWIGRAPNHRQDQNILELLNSFKTVENPTLNNEAWPSYKIAFSSAKCLLLTLLQ</sequence>
<organism evidence="1 2">
    <name type="scientific">Brachionus plicatilis</name>
    <name type="common">Marine rotifer</name>
    <name type="synonym">Brachionus muelleri</name>
    <dbReference type="NCBI Taxonomy" id="10195"/>
    <lineage>
        <taxon>Eukaryota</taxon>
        <taxon>Metazoa</taxon>
        <taxon>Spiralia</taxon>
        <taxon>Gnathifera</taxon>
        <taxon>Rotifera</taxon>
        <taxon>Eurotatoria</taxon>
        <taxon>Monogononta</taxon>
        <taxon>Pseudotrocha</taxon>
        <taxon>Ploima</taxon>
        <taxon>Brachionidae</taxon>
        <taxon>Brachionus</taxon>
    </lineage>
</organism>
<evidence type="ECO:0000313" key="2">
    <source>
        <dbReference type="Proteomes" id="UP000276133"/>
    </source>
</evidence>
<keyword evidence="2" id="KW-1185">Reference proteome</keyword>
<dbReference type="EMBL" id="REGN01005794">
    <property type="protein sequence ID" value="RNA11983.1"/>
    <property type="molecule type" value="Genomic_DNA"/>
</dbReference>
<comment type="caution">
    <text evidence="1">The sequence shown here is derived from an EMBL/GenBank/DDBJ whole genome shotgun (WGS) entry which is preliminary data.</text>
</comment>
<evidence type="ECO:0000313" key="1">
    <source>
        <dbReference type="EMBL" id="RNA11983.1"/>
    </source>
</evidence>
<gene>
    <name evidence="1" type="ORF">BpHYR1_019328</name>
</gene>
<dbReference type="AlphaFoldDB" id="A0A3M7QL42"/>
<protein>
    <submittedName>
        <fullName evidence="1">Uncharacterized protein</fullName>
    </submittedName>
</protein>
<name>A0A3M7QL42_BRAPC</name>